<protein>
    <submittedName>
        <fullName evidence="1">Uncharacterized protein</fullName>
    </submittedName>
</protein>
<dbReference type="EMBL" id="LRQG01000181">
    <property type="protein sequence ID" value="KXA35535.1"/>
    <property type="molecule type" value="Genomic_DNA"/>
</dbReference>
<proteinExistence type="predicted"/>
<evidence type="ECO:0000313" key="1">
    <source>
        <dbReference type="EMBL" id="KXA35535.1"/>
    </source>
</evidence>
<dbReference type="RefSeq" id="WP_156439247.1">
    <property type="nucleotide sequence ID" value="NZ_KQ957298.1"/>
</dbReference>
<sequence>MARGKKPDGTCDGSPVNYSEAAIKAALNALIRLANTVQLTDFKIIIDEAC</sequence>
<evidence type="ECO:0000313" key="2">
    <source>
        <dbReference type="Proteomes" id="UP000070533"/>
    </source>
</evidence>
<dbReference type="AlphaFoldDB" id="A0A133PZ04"/>
<dbReference type="PATRIC" id="fig|28128.5.peg.2073"/>
<comment type="caution">
    <text evidence="1">The sequence shown here is derived from an EMBL/GenBank/DDBJ whole genome shotgun (WGS) entry which is preliminary data.</text>
</comment>
<accession>A0A133PZ04</accession>
<organism evidence="1 2">
    <name type="scientific">Prevotella corporis</name>
    <dbReference type="NCBI Taxonomy" id="28128"/>
    <lineage>
        <taxon>Bacteria</taxon>
        <taxon>Pseudomonadati</taxon>
        <taxon>Bacteroidota</taxon>
        <taxon>Bacteroidia</taxon>
        <taxon>Bacteroidales</taxon>
        <taxon>Prevotellaceae</taxon>
        <taxon>Prevotella</taxon>
    </lineage>
</organism>
<gene>
    <name evidence="1" type="ORF">HMPREF3226_02013</name>
</gene>
<keyword evidence="2" id="KW-1185">Reference proteome</keyword>
<reference evidence="2" key="1">
    <citation type="submission" date="2016-01" db="EMBL/GenBank/DDBJ databases">
        <authorList>
            <person name="Mitreva M."/>
            <person name="Pepin K.H."/>
            <person name="Mihindukulasuriya K.A."/>
            <person name="Fulton R."/>
            <person name="Fronick C."/>
            <person name="O'Laughlin M."/>
            <person name="Miner T."/>
            <person name="Herter B."/>
            <person name="Rosa B.A."/>
            <person name="Cordes M."/>
            <person name="Tomlinson C."/>
            <person name="Wollam A."/>
            <person name="Palsikar V.B."/>
            <person name="Mardis E.R."/>
            <person name="Wilson R.K."/>
        </authorList>
    </citation>
    <scope>NUCLEOTIDE SEQUENCE [LARGE SCALE GENOMIC DNA]</scope>
    <source>
        <strain evidence="2">MJR7716</strain>
    </source>
</reference>
<name>A0A133PZ04_9BACT</name>
<dbReference type="Proteomes" id="UP000070533">
    <property type="component" value="Unassembled WGS sequence"/>
</dbReference>
<dbReference type="STRING" id="28128.HMPREF3226_02013"/>